<reference evidence="2 3" key="1">
    <citation type="submission" date="2006-02" db="EMBL/GenBank/DDBJ databases">
        <authorList>
            <person name="Waterbury J."/>
            <person name="Ferriera S."/>
            <person name="Johnson J."/>
            <person name="Kravitz S."/>
            <person name="Halpern A."/>
            <person name="Remington K."/>
            <person name="Beeson K."/>
            <person name="Tran B."/>
            <person name="Rogers Y.-H."/>
            <person name="Friedman R."/>
            <person name="Venter J.C."/>
        </authorList>
    </citation>
    <scope>NUCLEOTIDE SEQUENCE [LARGE SCALE GENOMIC DNA]</scope>
    <source>
        <strain evidence="2 3">Nb-231</strain>
    </source>
</reference>
<dbReference type="HOGENOM" id="CLU_2524166_0_0_6"/>
<protein>
    <submittedName>
        <fullName evidence="2">Uncharacterized protein</fullName>
    </submittedName>
</protein>
<evidence type="ECO:0000313" key="2">
    <source>
        <dbReference type="EMBL" id="EAR20265.1"/>
    </source>
</evidence>
<evidence type="ECO:0000256" key="1">
    <source>
        <dbReference type="SAM" id="MobiDB-lite"/>
    </source>
</evidence>
<evidence type="ECO:0000313" key="3">
    <source>
        <dbReference type="Proteomes" id="UP000003374"/>
    </source>
</evidence>
<gene>
    <name evidence="2" type="ORF">NB231_12951</name>
</gene>
<feature type="region of interest" description="Disordered" evidence="1">
    <location>
        <begin position="60"/>
        <end position="84"/>
    </location>
</feature>
<organism evidence="2 3">
    <name type="scientific">Nitrococcus mobilis Nb-231</name>
    <dbReference type="NCBI Taxonomy" id="314278"/>
    <lineage>
        <taxon>Bacteria</taxon>
        <taxon>Pseudomonadati</taxon>
        <taxon>Pseudomonadota</taxon>
        <taxon>Gammaproteobacteria</taxon>
        <taxon>Chromatiales</taxon>
        <taxon>Ectothiorhodospiraceae</taxon>
        <taxon>Nitrococcus</taxon>
    </lineage>
</organism>
<dbReference type="AlphaFoldDB" id="A4BVK0"/>
<proteinExistence type="predicted"/>
<dbReference type="Proteomes" id="UP000003374">
    <property type="component" value="Unassembled WGS sequence"/>
</dbReference>
<keyword evidence="3" id="KW-1185">Reference proteome</keyword>
<dbReference type="STRING" id="314278.NB231_12951"/>
<dbReference type="EMBL" id="AAOF01000027">
    <property type="protein sequence ID" value="EAR20265.1"/>
    <property type="molecule type" value="Genomic_DNA"/>
</dbReference>
<name>A4BVK0_9GAMM</name>
<dbReference type="RefSeq" id="WP_005003270.1">
    <property type="nucleotide sequence ID" value="NZ_CH672427.1"/>
</dbReference>
<accession>A4BVK0</accession>
<comment type="caution">
    <text evidence="2">The sequence shown here is derived from an EMBL/GenBank/DDBJ whole genome shotgun (WGS) entry which is preliminary data.</text>
</comment>
<sequence>MDELLREALLRFSGQTKQVVFELAQTMRHKPLLIVIAAPNVPLISRQRAIRRSASEVQNSSGDCLMGLPPGTKSAGAEHECNFR</sequence>